<proteinExistence type="predicted"/>
<accession>A0A7M3DQQ4</accession>
<evidence type="ECO:0000313" key="2">
    <source>
        <dbReference type="Proteomes" id="UP000292974"/>
    </source>
</evidence>
<protein>
    <submittedName>
        <fullName evidence="1">Uncharacterized protein</fullName>
    </submittedName>
</protein>
<gene>
    <name evidence="1" type="ORF">ELH90_04175</name>
</gene>
<evidence type="ECO:0000313" key="1">
    <source>
        <dbReference type="EMBL" id="TAY50960.1"/>
    </source>
</evidence>
<sequence length="186" mass="20087">MGTFSSNRTSATDVAIRLQEVEAVLKGVLDKLGDITAPENPDLTEVKAAVDRVYKIVLFGADAGGQGYGWGVQPQSEKIFDNVDQQRSLFTTVFGVDGWGYAWAEYMTQDSNSSVMRLTFGNETDVAQWLDNAGHSLATITVGTPTLLNQLSGQTLIEKIFDLESDIASLKSRMSSVESRLSAGGL</sequence>
<dbReference type="RefSeq" id="WP_130715848.1">
    <property type="nucleotide sequence ID" value="NZ_SIOP01000001.1"/>
</dbReference>
<dbReference type="AlphaFoldDB" id="A0A7M3DQQ4"/>
<dbReference type="EMBL" id="SIOP01000001">
    <property type="protein sequence ID" value="TAY50960.1"/>
    <property type="molecule type" value="Genomic_DNA"/>
</dbReference>
<organism evidence="1 2">
    <name type="scientific">Rhizobium leguminosarum</name>
    <dbReference type="NCBI Taxonomy" id="384"/>
    <lineage>
        <taxon>Bacteria</taxon>
        <taxon>Pseudomonadati</taxon>
        <taxon>Pseudomonadota</taxon>
        <taxon>Alphaproteobacteria</taxon>
        <taxon>Hyphomicrobiales</taxon>
        <taxon>Rhizobiaceae</taxon>
        <taxon>Rhizobium/Agrobacterium group</taxon>
        <taxon>Rhizobium</taxon>
    </lineage>
</organism>
<reference evidence="1 2" key="1">
    <citation type="submission" date="2019-02" db="EMBL/GenBank/DDBJ databases">
        <title>The genomic architecture of introgression among sibling species of bacteria.</title>
        <authorList>
            <person name="Cavassim M.I.A."/>
            <person name="Moeskjaer S."/>
            <person name="Moslemi C."/>
            <person name="Fields B."/>
            <person name="Bachmann A."/>
            <person name="Vilhjalmsson B."/>
            <person name="Schierup M.H."/>
            <person name="Young J.P.W."/>
            <person name="Andersen S.U."/>
        </authorList>
    </citation>
    <scope>NUCLEOTIDE SEQUENCE [LARGE SCALE GENOMIC DNA]</scope>
    <source>
        <strain evidence="1 2">SM135B</strain>
    </source>
</reference>
<name>A0A7M3DQQ4_RHILE</name>
<comment type="caution">
    <text evidence="1">The sequence shown here is derived from an EMBL/GenBank/DDBJ whole genome shotgun (WGS) entry which is preliminary data.</text>
</comment>
<dbReference type="Proteomes" id="UP000292974">
    <property type="component" value="Unassembled WGS sequence"/>
</dbReference>